<comment type="caution">
    <text evidence="3">The sequence shown here is derived from an EMBL/GenBank/DDBJ whole genome shotgun (WGS) entry which is preliminary data.</text>
</comment>
<feature type="compositionally biased region" description="Low complexity" evidence="2">
    <location>
        <begin position="1405"/>
        <end position="1427"/>
    </location>
</feature>
<organism evidence="3 4">
    <name type="scientific">Cryoendolithus antarcticus</name>
    <dbReference type="NCBI Taxonomy" id="1507870"/>
    <lineage>
        <taxon>Eukaryota</taxon>
        <taxon>Fungi</taxon>
        <taxon>Dikarya</taxon>
        <taxon>Ascomycota</taxon>
        <taxon>Pezizomycotina</taxon>
        <taxon>Dothideomycetes</taxon>
        <taxon>Dothideomycetidae</taxon>
        <taxon>Cladosporiales</taxon>
        <taxon>Cladosporiaceae</taxon>
        <taxon>Cryoendolithus</taxon>
    </lineage>
</organism>
<feature type="compositionally biased region" description="Low complexity" evidence="2">
    <location>
        <begin position="396"/>
        <end position="422"/>
    </location>
</feature>
<feature type="compositionally biased region" description="Low complexity" evidence="2">
    <location>
        <begin position="618"/>
        <end position="634"/>
    </location>
</feature>
<feature type="coiled-coil region" evidence="1">
    <location>
        <begin position="957"/>
        <end position="984"/>
    </location>
</feature>
<dbReference type="PANTHER" id="PTHR24216">
    <property type="entry name" value="PAXILLIN-RELATED"/>
    <property type="match status" value="1"/>
</dbReference>
<evidence type="ECO:0000256" key="1">
    <source>
        <dbReference type="SAM" id="Coils"/>
    </source>
</evidence>
<protein>
    <submittedName>
        <fullName evidence="3">Uncharacterized protein</fullName>
    </submittedName>
</protein>
<dbReference type="PANTHER" id="PTHR24216:SF65">
    <property type="entry name" value="PAXILLIN-LIKE PROTEIN 1"/>
    <property type="match status" value="1"/>
</dbReference>
<feature type="compositionally biased region" description="Polar residues" evidence="2">
    <location>
        <begin position="105"/>
        <end position="118"/>
    </location>
</feature>
<feature type="compositionally biased region" description="Low complexity" evidence="2">
    <location>
        <begin position="518"/>
        <end position="536"/>
    </location>
</feature>
<reference evidence="4" key="1">
    <citation type="submission" date="2017-03" db="EMBL/GenBank/DDBJ databases">
        <title>Genomes of endolithic fungi from Antarctica.</title>
        <authorList>
            <person name="Coleine C."/>
            <person name="Masonjones S."/>
            <person name="Stajich J.E."/>
        </authorList>
    </citation>
    <scope>NUCLEOTIDE SEQUENCE [LARGE SCALE GENOMIC DNA]</scope>
    <source>
        <strain evidence="4">CCFEE 5527</strain>
    </source>
</reference>
<sequence length="1455" mass="158157">MEVMADEQQNNTTGDFSPISGTQDAQSSVPVPIDDTARGVSPIDDPMDIDDIVEPSQDADPEPRSAFSSSSEEDNKENADDSKDHSAWLRDRQAGTPEQPFAAGDQQTVAENGSSDPVSNVPHIPADYTETSEDGSVTHFQHRFKDGVVKLRRTWRGPGYESRMIDSYQDTEGSHEYEQLVNENRVRHEIRRTITADGRFTHEEDTWTTMGSSPDEVVTYVENRSLDGGNLTGRVTTWTDLTGIDHEQAWQSVDEELETFTDHAGSEHEVRHEYHDGRWWTIDQWRDHLDRERVRTDTVRQEVMMTGSVNAQGTMEFAAVTGQPDSMGDYDRLQKADGKALHLPPNRDDKQKDARQAYKEQLRLPKVPHSTAQPSPLQQIRTEFSPDPSPEPSPKPSSQTSPESSPESLPASSPAHNAAPAATGKGSEVPESASGTPGSASMATSLTNSANDPAAPESASGTPGSDSPTPSSTATPNGSVAPESTSSAPPGGPSPPISPAYKTDSAWDEEEPSEHDNALFAQSVAALAAVSTASSSGQTDDSEDQAGDAAAAGSGGATDEASLDEPSDSDEEGSASTSSKKATRRGSRGSTSSEAAQASKNARNVRRKARRAAEEAAKAGGSDPDPPASEASSSKTDPNDQGASEEASDSTEVVMDESESPDAAVKAPEPDVVSPTNSDDIEGPDQVLGLTAREGLLAANDYTARAGSATGQERLDMNRARIQDETLFRNNDVVPSARYPGTPIDYQARSELLGANAGRYRHLRNQALYRADAREAYNKEQREQIHALEEQIDDLRFRIRRAEQEANDYGGVSIVEMRAQIATLQATVDGHAAETNMLADEFDKIVEERDEAQAELERRNNATVDRGVQTDDASTPAAAAAATSGPTCAFADTQTDVAADVENSSATATTSAGTQTDATRAPGVPEECRKRCEELASELKTARQDTGVSLRSLMGILQVANANKRAALAEVERVTTELSRLKAQVESVPQAAAQSQQALAQQNATDHVAVADALQSTMQAAEVRRLQRQSANRQDHVDRRVESGVVERYARTVGELEEIIVAREKEIKEYKGLVKTKVADGDTCDKKCVKLQAEIDRLNAEIAGAQETFTEQLQQAASNQEDLERALGRPGTTHKFLYDGECRKCAYLRLELNEERRRVEMARASKQKALEQVKELEAALTAAHGMSGKCGACKHELATASQRGELEAQPRDISRGLELAVLERAAANAERDVATAERDAANELRDAAYIELDNLRRDTTRNARNIDAALIRQLEEQRLQHQAEVAAAAAELEAERELTFKHAKVAEKLGREKHVTKLENAEQAREIEEKDQQIKELLTESPRTADLRAARQRNRDLEGRVQTQADEIETLRQALRDTRGRPTTPAATPASSDRDATPLARPSRDNQASAALAARQHQAQMRRNADAAARNTRLEKILGDFEYVPKEKRFVHLNL</sequence>
<feature type="coiled-coil region" evidence="1">
    <location>
        <begin position="1152"/>
        <end position="1179"/>
    </location>
</feature>
<dbReference type="InParanoid" id="A0A1V8SDQ8"/>
<accession>A0A1V8SDQ8</accession>
<feature type="region of interest" description="Disordered" evidence="2">
    <location>
        <begin position="850"/>
        <end position="884"/>
    </location>
</feature>
<feature type="compositionally biased region" description="Basic and acidic residues" evidence="2">
    <location>
        <begin position="850"/>
        <end position="860"/>
    </location>
</feature>
<feature type="region of interest" description="Disordered" evidence="2">
    <location>
        <begin position="1373"/>
        <end position="1427"/>
    </location>
</feature>
<evidence type="ECO:0000313" key="3">
    <source>
        <dbReference type="EMBL" id="OQN97298.1"/>
    </source>
</evidence>
<proteinExistence type="predicted"/>
<gene>
    <name evidence="3" type="ORF">B0A48_16362</name>
</gene>
<feature type="compositionally biased region" description="Low complexity" evidence="2">
    <location>
        <begin position="904"/>
        <end position="919"/>
    </location>
</feature>
<feature type="compositionally biased region" description="Polar residues" evidence="2">
    <location>
        <begin position="7"/>
        <end position="29"/>
    </location>
</feature>
<feature type="compositionally biased region" description="Acidic residues" evidence="2">
    <location>
        <begin position="646"/>
        <end position="660"/>
    </location>
</feature>
<evidence type="ECO:0000313" key="4">
    <source>
        <dbReference type="Proteomes" id="UP000192596"/>
    </source>
</evidence>
<feature type="compositionally biased region" description="Acidic residues" evidence="2">
    <location>
        <begin position="45"/>
        <end position="60"/>
    </location>
</feature>
<feature type="compositionally biased region" description="Polar residues" evidence="2">
    <location>
        <begin position="433"/>
        <end position="451"/>
    </location>
</feature>
<feature type="compositionally biased region" description="Low complexity" evidence="2">
    <location>
        <begin position="458"/>
        <end position="489"/>
    </location>
</feature>
<dbReference type="Proteomes" id="UP000192596">
    <property type="component" value="Unassembled WGS sequence"/>
</dbReference>
<feature type="compositionally biased region" description="Low complexity" evidence="2">
    <location>
        <begin position="588"/>
        <end position="602"/>
    </location>
</feature>
<feature type="compositionally biased region" description="Acidic residues" evidence="2">
    <location>
        <begin position="561"/>
        <end position="573"/>
    </location>
</feature>
<feature type="compositionally biased region" description="Basic and acidic residues" evidence="2">
    <location>
        <begin position="76"/>
        <end position="93"/>
    </location>
</feature>
<keyword evidence="1" id="KW-0175">Coiled coil</keyword>
<feature type="coiled-coil region" evidence="1">
    <location>
        <begin position="771"/>
        <end position="805"/>
    </location>
</feature>
<feature type="coiled-coil region" evidence="1">
    <location>
        <begin position="1088"/>
        <end position="1126"/>
    </location>
</feature>
<name>A0A1V8SDQ8_9PEZI</name>
<feature type="region of interest" description="Disordered" evidence="2">
    <location>
        <begin position="1"/>
        <end position="120"/>
    </location>
</feature>
<evidence type="ECO:0000256" key="2">
    <source>
        <dbReference type="SAM" id="MobiDB-lite"/>
    </source>
</evidence>
<feature type="compositionally biased region" description="Low complexity" evidence="2">
    <location>
        <begin position="870"/>
        <end position="884"/>
    </location>
</feature>
<keyword evidence="4" id="KW-1185">Reference proteome</keyword>
<dbReference type="EMBL" id="NAJO01000055">
    <property type="protein sequence ID" value="OQN97298.1"/>
    <property type="molecule type" value="Genomic_DNA"/>
</dbReference>
<feature type="compositionally biased region" description="Polar residues" evidence="2">
    <location>
        <begin position="370"/>
        <end position="382"/>
    </location>
</feature>
<feature type="compositionally biased region" description="Low complexity" evidence="2">
    <location>
        <begin position="547"/>
        <end position="560"/>
    </location>
</feature>
<feature type="region of interest" description="Disordered" evidence="2">
    <location>
        <begin position="901"/>
        <end position="924"/>
    </location>
</feature>
<feature type="region of interest" description="Disordered" evidence="2">
    <location>
        <begin position="361"/>
        <end position="685"/>
    </location>
</feature>